<proteinExistence type="predicted"/>
<dbReference type="AlphaFoldDB" id="X0LUI2"/>
<dbReference type="EMBL" id="JH657925">
    <property type="protein sequence ID" value="EXM29538.1"/>
    <property type="molecule type" value="Genomic_DNA"/>
</dbReference>
<organism evidence="1">
    <name type="scientific">Fusarium oxysporum f. sp. vasinfectum 25433</name>
    <dbReference type="NCBI Taxonomy" id="1089449"/>
    <lineage>
        <taxon>Eukaryota</taxon>
        <taxon>Fungi</taxon>
        <taxon>Dikarya</taxon>
        <taxon>Ascomycota</taxon>
        <taxon>Pezizomycotina</taxon>
        <taxon>Sordariomycetes</taxon>
        <taxon>Hypocreomycetidae</taxon>
        <taxon>Hypocreales</taxon>
        <taxon>Nectriaceae</taxon>
        <taxon>Fusarium</taxon>
        <taxon>Fusarium oxysporum species complex</taxon>
    </lineage>
</organism>
<dbReference type="Proteomes" id="UP000030701">
    <property type="component" value="Unassembled WGS sequence"/>
</dbReference>
<evidence type="ECO:0000313" key="1">
    <source>
        <dbReference type="EMBL" id="EXM29538.1"/>
    </source>
</evidence>
<name>X0LUI2_FUSOX</name>
<gene>
    <name evidence="1" type="ORF">FOTG_04734</name>
</gene>
<dbReference type="HOGENOM" id="CLU_2145984_0_0_1"/>
<reference evidence="1" key="1">
    <citation type="submission" date="2011-11" db="EMBL/GenBank/DDBJ databases">
        <title>The Genome Sequence of Fusarium oxysporum Cotton.</title>
        <authorList>
            <consortium name="The Broad Institute Genome Sequencing Platform"/>
            <person name="Ma L.-J."/>
            <person name="Gale L.R."/>
            <person name="Schwartz D.C."/>
            <person name="Zhou S."/>
            <person name="Corby-Kistler H."/>
            <person name="Young S.K."/>
            <person name="Zeng Q."/>
            <person name="Gargeya S."/>
            <person name="Fitzgerald M."/>
            <person name="Haas B."/>
            <person name="Abouelleil A."/>
            <person name="Alvarado L."/>
            <person name="Arachchi H.M."/>
            <person name="Berlin A."/>
            <person name="Brown A."/>
            <person name="Chapman S.B."/>
            <person name="Chen Z."/>
            <person name="Dunbar C."/>
            <person name="Freedman E."/>
            <person name="Gearin G."/>
            <person name="Goldberg J."/>
            <person name="Griggs A."/>
            <person name="Gujja S."/>
            <person name="Heiman D."/>
            <person name="Howarth C."/>
            <person name="Larson L."/>
            <person name="Lui A."/>
            <person name="MacDonald P.J.P."/>
            <person name="Montmayeur A."/>
            <person name="Murphy C."/>
            <person name="Neiman D."/>
            <person name="Pearson M."/>
            <person name="Priest M."/>
            <person name="Roberts A."/>
            <person name="Saif S."/>
            <person name="Shea T."/>
            <person name="Shenoy N."/>
            <person name="Sisk P."/>
            <person name="Stolte C."/>
            <person name="Sykes S."/>
            <person name="Wortman J."/>
            <person name="Nusbaum C."/>
            <person name="Birren B."/>
        </authorList>
    </citation>
    <scope>NUCLEOTIDE SEQUENCE [LARGE SCALE GENOMIC DNA]</scope>
    <source>
        <strain evidence="1">25433</strain>
    </source>
</reference>
<sequence length="115" mass="13494">MYRHDSALGWACQSRIDLPCHMGKLKPVLKYIISLRRWCVICDRVVIDLTTRRKNGELSGQYEAEKWYREVLPETGTRILMPISTRRRTNASNSRLRGVGERDQAIEFRLKPEMT</sequence>
<reference evidence="1" key="2">
    <citation type="submission" date="2012-05" db="EMBL/GenBank/DDBJ databases">
        <title>The Genome Annotation of Fusarium oxysporum Cotton.</title>
        <authorList>
            <consortium name="The Broad Institute Genomics Platform"/>
            <person name="Ma L.-J."/>
            <person name="Corby-Kistler H."/>
            <person name="Broz K."/>
            <person name="Gale L.R."/>
            <person name="Jonkers W."/>
            <person name="O'Donnell K."/>
            <person name="Ploetz R."/>
            <person name="Steinberg C."/>
            <person name="Schwartz D.C."/>
            <person name="VanEtten H."/>
            <person name="Zhou S."/>
            <person name="Young S.K."/>
            <person name="Zeng Q."/>
            <person name="Gargeya S."/>
            <person name="Fitzgerald M."/>
            <person name="Abouelleil A."/>
            <person name="Alvarado L."/>
            <person name="Chapman S.B."/>
            <person name="Gainer-Dewar J."/>
            <person name="Goldberg J."/>
            <person name="Griggs A."/>
            <person name="Gujja S."/>
            <person name="Hansen M."/>
            <person name="Howarth C."/>
            <person name="Imamovic A."/>
            <person name="Ireland A."/>
            <person name="Larimer J."/>
            <person name="McCowan C."/>
            <person name="Murphy C."/>
            <person name="Pearson M."/>
            <person name="Poon T.W."/>
            <person name="Priest M."/>
            <person name="Roberts A."/>
            <person name="Saif S."/>
            <person name="Shea T."/>
            <person name="Sykes S."/>
            <person name="Wortman J."/>
            <person name="Nusbaum C."/>
            <person name="Birren B."/>
        </authorList>
    </citation>
    <scope>NUCLEOTIDE SEQUENCE</scope>
    <source>
        <strain evidence="1">25433</strain>
    </source>
</reference>
<dbReference type="EMBL" id="JH657925">
    <property type="protein sequence ID" value="EXM29537.1"/>
    <property type="molecule type" value="Genomic_DNA"/>
</dbReference>
<protein>
    <submittedName>
        <fullName evidence="1">Uncharacterized protein</fullName>
    </submittedName>
</protein>
<accession>X0LUI2</accession>